<name>A0A251PUZ5_PRUPE</name>
<proteinExistence type="predicted"/>
<feature type="domain" description="AB hydrolase-1" evidence="2">
    <location>
        <begin position="98"/>
        <end position="197"/>
    </location>
</feature>
<dbReference type="eggNOG" id="KOG1454">
    <property type="taxonomic scope" value="Eukaryota"/>
</dbReference>
<evidence type="ECO:0000256" key="1">
    <source>
        <dbReference type="SAM" id="Phobius"/>
    </source>
</evidence>
<evidence type="ECO:0000313" key="4">
    <source>
        <dbReference type="Proteomes" id="UP000006882"/>
    </source>
</evidence>
<dbReference type="Pfam" id="PF00561">
    <property type="entry name" value="Abhydrolase_1"/>
    <property type="match status" value="1"/>
</dbReference>
<dbReference type="SMR" id="A0A251PUZ5"/>
<keyword evidence="1" id="KW-0812">Transmembrane</keyword>
<gene>
    <name evidence="3" type="ORF">PRUPE_3G040000</name>
</gene>
<keyword evidence="1" id="KW-1133">Transmembrane helix</keyword>
<dbReference type="PANTHER" id="PTHR43139:SF37">
    <property type="entry name" value="ALPHA_BETA-HYDROLASES SUPERFAMILY PROTEIN"/>
    <property type="match status" value="1"/>
</dbReference>
<dbReference type="PANTHER" id="PTHR43139">
    <property type="entry name" value="SI:DKEY-122A22.2"/>
    <property type="match status" value="1"/>
</dbReference>
<dbReference type="Gene3D" id="3.40.50.1820">
    <property type="entry name" value="alpha/beta hydrolase"/>
    <property type="match status" value="1"/>
</dbReference>
<keyword evidence="4" id="KW-1185">Reference proteome</keyword>
<dbReference type="SUPFAM" id="SSF53474">
    <property type="entry name" value="alpha/beta-Hydrolases"/>
    <property type="match status" value="1"/>
</dbReference>
<dbReference type="InterPro" id="IPR052370">
    <property type="entry name" value="Meta-cleavage_hydrolase"/>
</dbReference>
<dbReference type="EMBL" id="CM007653">
    <property type="protein sequence ID" value="ONI15373.1"/>
    <property type="molecule type" value="Genomic_DNA"/>
</dbReference>
<evidence type="ECO:0000313" key="3">
    <source>
        <dbReference type="EMBL" id="ONI15373.1"/>
    </source>
</evidence>
<feature type="transmembrane region" description="Helical" evidence="1">
    <location>
        <begin position="21"/>
        <end position="42"/>
    </location>
</feature>
<dbReference type="InterPro" id="IPR000073">
    <property type="entry name" value="AB_hydrolase_1"/>
</dbReference>
<dbReference type="InterPro" id="IPR029058">
    <property type="entry name" value="AB_hydrolase_fold"/>
</dbReference>
<reference evidence="3 4" key="1">
    <citation type="journal article" date="2013" name="Nat. Genet.">
        <title>The high-quality draft genome of peach (Prunus persica) identifies unique patterns of genetic diversity, domestication and genome evolution.</title>
        <authorList>
            <consortium name="International Peach Genome Initiative"/>
            <person name="Verde I."/>
            <person name="Abbott A.G."/>
            <person name="Scalabrin S."/>
            <person name="Jung S."/>
            <person name="Shu S."/>
            <person name="Marroni F."/>
            <person name="Zhebentyayeva T."/>
            <person name="Dettori M.T."/>
            <person name="Grimwood J."/>
            <person name="Cattonaro F."/>
            <person name="Zuccolo A."/>
            <person name="Rossini L."/>
            <person name="Jenkins J."/>
            <person name="Vendramin E."/>
            <person name="Meisel L.A."/>
            <person name="Decroocq V."/>
            <person name="Sosinski B."/>
            <person name="Prochnik S."/>
            <person name="Mitros T."/>
            <person name="Policriti A."/>
            <person name="Cipriani G."/>
            <person name="Dondini L."/>
            <person name="Ficklin S."/>
            <person name="Goodstein D.M."/>
            <person name="Xuan P."/>
            <person name="Del Fabbro C."/>
            <person name="Aramini V."/>
            <person name="Copetti D."/>
            <person name="Gonzalez S."/>
            <person name="Horner D.S."/>
            <person name="Falchi R."/>
            <person name="Lucas S."/>
            <person name="Mica E."/>
            <person name="Maldonado J."/>
            <person name="Lazzari B."/>
            <person name="Bielenberg D."/>
            <person name="Pirona R."/>
            <person name="Miculan M."/>
            <person name="Barakat A."/>
            <person name="Testolin R."/>
            <person name="Stella A."/>
            <person name="Tartarini S."/>
            <person name="Tonutti P."/>
            <person name="Arus P."/>
            <person name="Orellana A."/>
            <person name="Wells C."/>
            <person name="Main D."/>
            <person name="Vizzotto G."/>
            <person name="Silva H."/>
            <person name="Salamini F."/>
            <person name="Schmutz J."/>
            <person name="Morgante M."/>
            <person name="Rokhsar D.S."/>
        </authorList>
    </citation>
    <scope>NUCLEOTIDE SEQUENCE [LARGE SCALE GENOMIC DNA]</scope>
    <source>
        <strain evidence="4">cv. Nemared</strain>
    </source>
</reference>
<evidence type="ECO:0000259" key="2">
    <source>
        <dbReference type="Pfam" id="PF00561"/>
    </source>
</evidence>
<dbReference type="Proteomes" id="UP000006882">
    <property type="component" value="Chromosome G3"/>
</dbReference>
<dbReference type="AlphaFoldDB" id="A0A251PUZ5"/>
<accession>A0A251PUZ5</accession>
<dbReference type="PRINTS" id="PR00111">
    <property type="entry name" value="ABHYDROLASE"/>
</dbReference>
<dbReference type="STRING" id="3760.A0A251PUZ5"/>
<dbReference type="OrthoDB" id="6431331at2759"/>
<organism evidence="3 4">
    <name type="scientific">Prunus persica</name>
    <name type="common">Peach</name>
    <name type="synonym">Amygdalus persica</name>
    <dbReference type="NCBI Taxonomy" id="3760"/>
    <lineage>
        <taxon>Eukaryota</taxon>
        <taxon>Viridiplantae</taxon>
        <taxon>Streptophyta</taxon>
        <taxon>Embryophyta</taxon>
        <taxon>Tracheophyta</taxon>
        <taxon>Spermatophyta</taxon>
        <taxon>Magnoliopsida</taxon>
        <taxon>eudicotyledons</taxon>
        <taxon>Gunneridae</taxon>
        <taxon>Pentapetalae</taxon>
        <taxon>rosids</taxon>
        <taxon>fabids</taxon>
        <taxon>Rosales</taxon>
        <taxon>Rosaceae</taxon>
        <taxon>Amygdaloideae</taxon>
        <taxon>Amygdaleae</taxon>
        <taxon>Prunus</taxon>
    </lineage>
</organism>
<keyword evidence="1" id="KW-0472">Membrane</keyword>
<protein>
    <recommendedName>
        <fullName evidence="2">AB hydrolase-1 domain-containing protein</fullName>
    </recommendedName>
</protein>
<sequence length="348" mass="39342">MQVAKKEKQSHIEHSYMAMAYPKLCNVLSFYLATIIAISQFLISILPYLNPITLLITLADALLSLYLRSCGLCPCTVELDDQTTMNFWVANSRRSNKPALVMLHGYGGNSKWQFIHQVGSLSQSFNLYIPDLLFFGKSYTNRPERTEVFQAKCVAEGLKRLGVERFAVYSVSYGGYVAYWMAEMYPELVEKVVVVSCGVGMTEEQKREQINKVGSNALNLLVPESAHDLRLLVNLTVHKPGPSKWVPDIFLHGFINVTYKQHRKEKLELAEHLLSKKTDIDLPILTQETLIIWGDKDDVFPVYLAYQLQRQLGPKSKVEIIEDTGHAVNMDSPISLNALITSFVLGYS</sequence>
<dbReference type="Gramene" id="ONI15373">
    <property type="protein sequence ID" value="ONI15373"/>
    <property type="gene ID" value="PRUPE_3G040000"/>
</dbReference>